<gene>
    <name evidence="2" type="ORF">BLA29_003569</name>
</gene>
<proteinExistence type="predicted"/>
<evidence type="ECO:0000256" key="1">
    <source>
        <dbReference type="SAM" id="MobiDB-lite"/>
    </source>
</evidence>
<evidence type="ECO:0000313" key="2">
    <source>
        <dbReference type="EMBL" id="OTF83359.1"/>
    </source>
</evidence>
<feature type="region of interest" description="Disordered" evidence="1">
    <location>
        <begin position="117"/>
        <end position="147"/>
    </location>
</feature>
<reference evidence="2 3" key="1">
    <citation type="submission" date="2017-03" db="EMBL/GenBank/DDBJ databases">
        <title>Genome Survey of Euroglyphus maynei.</title>
        <authorList>
            <person name="Arlian L.G."/>
            <person name="Morgan M.S."/>
            <person name="Rider S.D."/>
        </authorList>
    </citation>
    <scope>NUCLEOTIDE SEQUENCE [LARGE SCALE GENOMIC DNA]</scope>
    <source>
        <strain evidence="2">Arlian Lab</strain>
        <tissue evidence="2">Whole body</tissue>
    </source>
</reference>
<accession>A0A1Y3BQW9</accession>
<feature type="compositionally biased region" description="Polar residues" evidence="1">
    <location>
        <begin position="117"/>
        <end position="128"/>
    </location>
</feature>
<evidence type="ECO:0000313" key="3">
    <source>
        <dbReference type="Proteomes" id="UP000194236"/>
    </source>
</evidence>
<organism evidence="2 3">
    <name type="scientific">Euroglyphus maynei</name>
    <name type="common">Mayne's house dust mite</name>
    <dbReference type="NCBI Taxonomy" id="6958"/>
    <lineage>
        <taxon>Eukaryota</taxon>
        <taxon>Metazoa</taxon>
        <taxon>Ecdysozoa</taxon>
        <taxon>Arthropoda</taxon>
        <taxon>Chelicerata</taxon>
        <taxon>Arachnida</taxon>
        <taxon>Acari</taxon>
        <taxon>Acariformes</taxon>
        <taxon>Sarcoptiformes</taxon>
        <taxon>Astigmata</taxon>
        <taxon>Psoroptidia</taxon>
        <taxon>Analgoidea</taxon>
        <taxon>Pyroglyphidae</taxon>
        <taxon>Pyroglyphinae</taxon>
        <taxon>Euroglyphus</taxon>
    </lineage>
</organism>
<dbReference type="AlphaFoldDB" id="A0A1Y3BQW9"/>
<name>A0A1Y3BQW9_EURMA</name>
<dbReference type="Proteomes" id="UP000194236">
    <property type="component" value="Unassembled WGS sequence"/>
</dbReference>
<feature type="non-terminal residue" evidence="2">
    <location>
        <position position="1"/>
    </location>
</feature>
<protein>
    <submittedName>
        <fullName evidence="2">Uncharacterized protein</fullName>
    </submittedName>
</protein>
<dbReference type="EMBL" id="MUJZ01004057">
    <property type="protein sequence ID" value="OTF83359.1"/>
    <property type="molecule type" value="Genomic_DNA"/>
</dbReference>
<comment type="caution">
    <text evidence="2">The sequence shown here is derived from an EMBL/GenBank/DDBJ whole genome shotgun (WGS) entry which is preliminary data.</text>
</comment>
<keyword evidence="3" id="KW-1185">Reference proteome</keyword>
<sequence>ESNKKLKLDQDRIAESNRQFEQEEDEAVVFPANDSSIDVIREEKPIESPPELPMDMVQNGAIAVAINETDSVTLNVAEDEQMSSVIVIEQSMEQESISMTVEKMSDENMVVIVNSDQQQQPMNVDFANQQQSQQSEDQLMSEPMEQE</sequence>